<dbReference type="InterPro" id="IPR010982">
    <property type="entry name" value="Lambda_DNA-bd_dom_sf"/>
</dbReference>
<dbReference type="EMBL" id="QORO01000003">
    <property type="protein sequence ID" value="RCK58656.1"/>
    <property type="molecule type" value="Genomic_DNA"/>
</dbReference>
<dbReference type="Pfam" id="PF00356">
    <property type="entry name" value="LacI"/>
    <property type="match status" value="1"/>
</dbReference>
<gene>
    <name evidence="6" type="ORF">DTO57_10910</name>
</gene>
<reference evidence="6 7" key="1">
    <citation type="submission" date="2018-07" db="EMBL/GenBank/DDBJ databases">
        <title>Microbacterium endoborsara sp. nov., a novel actinobacterium isolated from Borszczowia aralocaspica.</title>
        <authorList>
            <person name="An D."/>
        </authorList>
    </citation>
    <scope>NUCLEOTIDE SEQUENCE [LARGE SCALE GENOMIC DNA]</scope>
    <source>
        <strain evidence="6 7">C1.15228</strain>
    </source>
</reference>
<keyword evidence="2" id="KW-0805">Transcription regulation</keyword>
<dbReference type="SUPFAM" id="SSF47413">
    <property type="entry name" value="lambda repressor-like DNA-binding domains"/>
    <property type="match status" value="1"/>
</dbReference>
<dbReference type="Gene3D" id="1.10.260.40">
    <property type="entry name" value="lambda repressor-like DNA-binding domains"/>
    <property type="match status" value="1"/>
</dbReference>
<dbReference type="PROSITE" id="PS50932">
    <property type="entry name" value="HTH_LACI_2"/>
    <property type="match status" value="1"/>
</dbReference>
<dbReference type="PANTHER" id="PTHR30146">
    <property type="entry name" value="LACI-RELATED TRANSCRIPTIONAL REPRESSOR"/>
    <property type="match status" value="1"/>
</dbReference>
<dbReference type="Pfam" id="PF13377">
    <property type="entry name" value="Peripla_BP_3"/>
    <property type="match status" value="1"/>
</dbReference>
<feature type="domain" description="HTH lacI-type" evidence="5">
    <location>
        <begin position="7"/>
        <end position="63"/>
    </location>
</feature>
<evidence type="ECO:0000313" key="7">
    <source>
        <dbReference type="Proteomes" id="UP000253508"/>
    </source>
</evidence>
<keyword evidence="3 6" id="KW-0238">DNA-binding</keyword>
<dbReference type="RefSeq" id="WP_114118258.1">
    <property type="nucleotide sequence ID" value="NZ_BMHU01000002.1"/>
</dbReference>
<keyword evidence="1" id="KW-0678">Repressor</keyword>
<dbReference type="SMART" id="SM00354">
    <property type="entry name" value="HTH_LACI"/>
    <property type="match status" value="1"/>
</dbReference>
<evidence type="ECO:0000256" key="3">
    <source>
        <dbReference type="ARBA" id="ARBA00023125"/>
    </source>
</evidence>
<dbReference type="GO" id="GO:0000976">
    <property type="term" value="F:transcription cis-regulatory region binding"/>
    <property type="evidence" value="ECO:0007669"/>
    <property type="project" value="TreeGrafter"/>
</dbReference>
<dbReference type="CDD" id="cd06288">
    <property type="entry name" value="PBP1_sucrose_transcription_regulator"/>
    <property type="match status" value="1"/>
</dbReference>
<dbReference type="AlphaFoldDB" id="A0A367XYF3"/>
<sequence length="341" mass="36435">MARKRPATMADIAHAAGVSRTTVSFVLNDRTDVMIPEATRDRVHRAAADLGYRRNAAAQALAKQSSGLFGLVTEIVTSPFAVDIIRGAQQHAWEQDRFLLIAPSEDEQALEPAAIEKLLEQRVDGLILAATWHRAIRVPEIVKDVPCVLVNCYDEEGVLPSVVPDEVAGGRRAARAFIEAGHTRIGHITLAEGIPAQVGRLAGFRTELAEAGIVLDDDLVRAGDATAESGYTEGRALLDRPDRPTAIFCGNDRIAMGLYDAAKELGLSIPEDLSVVGFDDQEILAAYLRPGLTTVALPFAEMGAVGVSMLTAMTAGSTIDDTHVVIDCPLRIRSSVGPVTP</sequence>
<evidence type="ECO:0000256" key="1">
    <source>
        <dbReference type="ARBA" id="ARBA00022491"/>
    </source>
</evidence>
<dbReference type="PANTHER" id="PTHR30146:SF148">
    <property type="entry name" value="HTH-TYPE TRANSCRIPTIONAL REPRESSOR PURR-RELATED"/>
    <property type="match status" value="1"/>
</dbReference>
<dbReference type="InterPro" id="IPR046335">
    <property type="entry name" value="LacI/GalR-like_sensor"/>
</dbReference>
<dbReference type="OrthoDB" id="9798934at2"/>
<evidence type="ECO:0000313" key="6">
    <source>
        <dbReference type="EMBL" id="RCK58656.1"/>
    </source>
</evidence>
<comment type="caution">
    <text evidence="6">The sequence shown here is derived from an EMBL/GenBank/DDBJ whole genome shotgun (WGS) entry which is preliminary data.</text>
</comment>
<evidence type="ECO:0000259" key="5">
    <source>
        <dbReference type="PROSITE" id="PS50932"/>
    </source>
</evidence>
<dbReference type="Proteomes" id="UP000253508">
    <property type="component" value="Unassembled WGS sequence"/>
</dbReference>
<evidence type="ECO:0000256" key="4">
    <source>
        <dbReference type="ARBA" id="ARBA00023163"/>
    </source>
</evidence>
<organism evidence="6 7">
    <name type="scientific">Microbacterium sorbitolivorans</name>
    <dbReference type="NCBI Taxonomy" id="1867410"/>
    <lineage>
        <taxon>Bacteria</taxon>
        <taxon>Bacillati</taxon>
        <taxon>Actinomycetota</taxon>
        <taxon>Actinomycetes</taxon>
        <taxon>Micrococcales</taxon>
        <taxon>Microbacteriaceae</taxon>
        <taxon>Microbacterium</taxon>
    </lineage>
</organism>
<proteinExistence type="predicted"/>
<dbReference type="InterPro" id="IPR028082">
    <property type="entry name" value="Peripla_BP_I"/>
</dbReference>
<dbReference type="SUPFAM" id="SSF53822">
    <property type="entry name" value="Periplasmic binding protein-like I"/>
    <property type="match status" value="1"/>
</dbReference>
<keyword evidence="4" id="KW-0804">Transcription</keyword>
<dbReference type="Gene3D" id="3.40.50.2300">
    <property type="match status" value="2"/>
</dbReference>
<dbReference type="PROSITE" id="PS00356">
    <property type="entry name" value="HTH_LACI_1"/>
    <property type="match status" value="1"/>
</dbReference>
<keyword evidence="7" id="KW-1185">Reference proteome</keyword>
<accession>A0A367XYF3</accession>
<dbReference type="GO" id="GO:0003700">
    <property type="term" value="F:DNA-binding transcription factor activity"/>
    <property type="evidence" value="ECO:0007669"/>
    <property type="project" value="TreeGrafter"/>
</dbReference>
<name>A0A367XYF3_9MICO</name>
<protein>
    <submittedName>
        <fullName evidence="6">LacI family DNA-binding transcriptional regulator</fullName>
    </submittedName>
</protein>
<evidence type="ECO:0000256" key="2">
    <source>
        <dbReference type="ARBA" id="ARBA00023015"/>
    </source>
</evidence>
<dbReference type="CDD" id="cd01392">
    <property type="entry name" value="HTH_LacI"/>
    <property type="match status" value="1"/>
</dbReference>
<dbReference type="InterPro" id="IPR000843">
    <property type="entry name" value="HTH_LacI"/>
</dbReference>